<reference evidence="2 3" key="1">
    <citation type="submission" date="2023-07" db="EMBL/GenBank/DDBJ databases">
        <title>Comparative genomics of wheat-associated soil bacteria to identify genetic determinants of phenazine resistance.</title>
        <authorList>
            <person name="Mouncey N."/>
        </authorList>
    </citation>
    <scope>NUCLEOTIDE SEQUENCE [LARGE SCALE GENOMIC DNA]</scope>
    <source>
        <strain evidence="2 3">W2I16</strain>
    </source>
</reference>
<accession>A0ABU0RVE6</accession>
<organism evidence="2 3">
    <name type="scientific">Streptomyces turgidiscabies</name>
    <dbReference type="NCBI Taxonomy" id="85558"/>
    <lineage>
        <taxon>Bacteria</taxon>
        <taxon>Bacillati</taxon>
        <taxon>Actinomycetota</taxon>
        <taxon>Actinomycetes</taxon>
        <taxon>Kitasatosporales</taxon>
        <taxon>Streptomycetaceae</taxon>
        <taxon>Streptomyces</taxon>
    </lineage>
</organism>
<evidence type="ECO:0000256" key="1">
    <source>
        <dbReference type="SAM" id="MobiDB-lite"/>
    </source>
</evidence>
<dbReference type="Proteomes" id="UP001223072">
    <property type="component" value="Unassembled WGS sequence"/>
</dbReference>
<comment type="caution">
    <text evidence="2">The sequence shown here is derived from an EMBL/GenBank/DDBJ whole genome shotgun (WGS) entry which is preliminary data.</text>
</comment>
<evidence type="ECO:0000313" key="3">
    <source>
        <dbReference type="Proteomes" id="UP001223072"/>
    </source>
</evidence>
<protein>
    <submittedName>
        <fullName evidence="2">Uncharacterized protein</fullName>
    </submittedName>
</protein>
<keyword evidence="3" id="KW-1185">Reference proteome</keyword>
<name>A0ABU0RVE6_9ACTN</name>
<proteinExistence type="predicted"/>
<dbReference type="EMBL" id="JAUSZS010000007">
    <property type="protein sequence ID" value="MDQ0935967.1"/>
    <property type="molecule type" value="Genomic_DNA"/>
</dbReference>
<evidence type="ECO:0000313" key="2">
    <source>
        <dbReference type="EMBL" id="MDQ0935967.1"/>
    </source>
</evidence>
<sequence length="59" mass="6535">MCTPTGVFPESLARLERELGTEMIDDPVSSGLGDTEERSELAERQIRAPVGRDQQHPIL</sequence>
<gene>
    <name evidence="2" type="ORF">QFZ49_005939</name>
</gene>
<feature type="compositionally biased region" description="Basic and acidic residues" evidence="1">
    <location>
        <begin position="35"/>
        <end position="46"/>
    </location>
</feature>
<feature type="region of interest" description="Disordered" evidence="1">
    <location>
        <begin position="22"/>
        <end position="59"/>
    </location>
</feature>